<dbReference type="InterPro" id="IPR019998">
    <property type="entry name" value="Membr_insert_YidC"/>
</dbReference>
<evidence type="ECO:0000259" key="15">
    <source>
        <dbReference type="Pfam" id="PF02096"/>
    </source>
</evidence>
<evidence type="ECO:0000256" key="2">
    <source>
        <dbReference type="ARBA" id="ARBA00010527"/>
    </source>
</evidence>
<reference evidence="17 18" key="1">
    <citation type="journal article" date="2016" name="Genome Announc.">
        <title>First Complete Genome Sequence of a Subdivision 6 Acidobacterium Strain.</title>
        <authorList>
            <person name="Huang S."/>
            <person name="Vieira S."/>
            <person name="Bunk B."/>
            <person name="Riedel T."/>
            <person name="Sproer C."/>
            <person name="Overmann J."/>
        </authorList>
    </citation>
    <scope>NUCLEOTIDE SEQUENCE [LARGE SCALE GENOMIC DNA]</scope>
    <source>
        <strain evidence="18">DSM 100886 HEG_-6_39</strain>
    </source>
</reference>
<keyword evidence="6 13" id="KW-0812">Transmembrane</keyword>
<comment type="similarity">
    <text evidence="2 13">Belongs to the OXA1/ALB3/YidC family. Type 1 subfamily.</text>
</comment>
<dbReference type="InterPro" id="IPR038221">
    <property type="entry name" value="YidC_periplasmic_sf"/>
</dbReference>
<organism evidence="17 18">
    <name type="scientific">Luteitalea pratensis</name>
    <dbReference type="NCBI Taxonomy" id="1855912"/>
    <lineage>
        <taxon>Bacteria</taxon>
        <taxon>Pseudomonadati</taxon>
        <taxon>Acidobacteriota</taxon>
        <taxon>Vicinamibacteria</taxon>
        <taxon>Vicinamibacterales</taxon>
        <taxon>Vicinamibacteraceae</taxon>
        <taxon>Luteitalea</taxon>
    </lineage>
</organism>
<dbReference type="InterPro" id="IPR028053">
    <property type="entry name" value="Membr_insert_YidC_N"/>
</dbReference>
<evidence type="ECO:0000256" key="3">
    <source>
        <dbReference type="ARBA" id="ARBA00015325"/>
    </source>
</evidence>
<keyword evidence="5 13" id="KW-1003">Cell membrane</keyword>
<evidence type="ECO:0000313" key="17">
    <source>
        <dbReference type="EMBL" id="AMY13038.1"/>
    </source>
</evidence>
<dbReference type="PATRIC" id="fig|1813736.3.peg.6641"/>
<dbReference type="Pfam" id="PF02096">
    <property type="entry name" value="60KD_IMP"/>
    <property type="match status" value="1"/>
</dbReference>
<keyword evidence="8 13" id="KW-1133">Transmembrane helix</keyword>
<comment type="subcellular location">
    <subcellularLocation>
        <location evidence="1">Cell inner membrane</location>
        <topology evidence="1">Multi-pass membrane protein</topology>
    </subcellularLocation>
    <subcellularLocation>
        <location evidence="13">Cell membrane</location>
        <topology evidence="13">Multi-pass membrane protein</topology>
    </subcellularLocation>
</comment>
<evidence type="ECO:0000256" key="13">
    <source>
        <dbReference type="HAMAP-Rule" id="MF_01810"/>
    </source>
</evidence>
<dbReference type="EMBL" id="CP015136">
    <property type="protein sequence ID" value="AMY13038.1"/>
    <property type="molecule type" value="Genomic_DNA"/>
</dbReference>
<evidence type="ECO:0000256" key="10">
    <source>
        <dbReference type="ARBA" id="ARBA00023186"/>
    </source>
</evidence>
<dbReference type="Pfam" id="PF14849">
    <property type="entry name" value="YidC_periplas"/>
    <property type="match status" value="1"/>
</dbReference>
<evidence type="ECO:0000256" key="7">
    <source>
        <dbReference type="ARBA" id="ARBA00022927"/>
    </source>
</evidence>
<dbReference type="PANTHER" id="PTHR12428:SF65">
    <property type="entry name" value="CYTOCHROME C OXIDASE ASSEMBLY PROTEIN COX18, MITOCHONDRIAL"/>
    <property type="match status" value="1"/>
</dbReference>
<comment type="function">
    <text evidence="13">Required for the insertion and/or proper folding and/or complex formation of integral membrane proteins into the membrane. Involved in integration of membrane proteins that insert both dependently and independently of the Sec translocase complex, as well as at least some lipoproteins. Aids folding of multispanning membrane proteins.</text>
</comment>
<keyword evidence="7 13" id="KW-0653">Protein transport</keyword>
<dbReference type="CDD" id="cd20070">
    <property type="entry name" value="5TM_YidC_Alb3"/>
    <property type="match status" value="1"/>
</dbReference>
<sequence>MTAPSSPGTPSMEKRVLQAVLLSLAVLLVYQSFFAPRRQPQQQAATPATPAGPAATQPPGPAAAPVAATTTGSTTALPASVAAAGGARIVVESDEVRAEFSTRGAVLLSWTLKRYPGAHGHALDLLPVATDVNALPAFSLTTSDETVSNTLAGANFTPSAQTLDLRGTGGRTLRFDYEDPSGLHATKVFTFERDKQAFLVGFSAQVLRNGQPQNFTIHSGPGIGDIERAQPSGGMMFGSYYQAPDAITYAEKIQRVAAAKLAEQRVFDGSLRYAGVDDHYFLGAALLDRQSHVEYSTHAMQSAAGPRTLVAYALSFPQAPTEVKFYLGPKDFDQLQRSDQQLVRTINFGWFAWLVVPLLRALKWVNGFVGNYGWSIIVLTILINIAIFPLRHKSVVSMRKMQNIQPRVKAIQERYANLKATDPAKQKMNTELMELYKTAGVNPASGCVPMLLTMPVLFAFYALLSVAIELRGAPFMLWIQDLSQHDPLYITPVIMGATMLWQQWITPAAGMDPAQQRVMMIMPLMFTFFFLWAPSGLVIYWLFSNLLTIGQQYLTNRIVGAPGKPAKA</sequence>
<dbReference type="GO" id="GO:0015031">
    <property type="term" value="P:protein transport"/>
    <property type="evidence" value="ECO:0007669"/>
    <property type="project" value="UniProtKB-KW"/>
</dbReference>
<dbReference type="GO" id="GO:0051205">
    <property type="term" value="P:protein insertion into membrane"/>
    <property type="evidence" value="ECO:0007669"/>
    <property type="project" value="TreeGrafter"/>
</dbReference>
<dbReference type="InterPro" id="IPR047196">
    <property type="entry name" value="YidC_ALB_C"/>
</dbReference>
<feature type="compositionally biased region" description="Low complexity" evidence="14">
    <location>
        <begin position="40"/>
        <end position="55"/>
    </location>
</feature>
<dbReference type="PRINTS" id="PR00701">
    <property type="entry name" value="60KDINNERMP"/>
</dbReference>
<dbReference type="PRINTS" id="PR01900">
    <property type="entry name" value="YIDCPROTEIN"/>
</dbReference>
<keyword evidence="10 13" id="KW-0143">Chaperone</keyword>
<dbReference type="GO" id="GO:0005886">
    <property type="term" value="C:plasma membrane"/>
    <property type="evidence" value="ECO:0007669"/>
    <property type="project" value="UniProtKB-SubCell"/>
</dbReference>
<evidence type="ECO:0000256" key="11">
    <source>
        <dbReference type="ARBA" id="ARBA00033245"/>
    </source>
</evidence>
<evidence type="ECO:0000313" key="18">
    <source>
        <dbReference type="Proteomes" id="UP000076079"/>
    </source>
</evidence>
<keyword evidence="18" id="KW-1185">Reference proteome</keyword>
<dbReference type="CDD" id="cd19961">
    <property type="entry name" value="EcYidC-like_peri"/>
    <property type="match status" value="1"/>
</dbReference>
<feature type="transmembrane region" description="Helical" evidence="13">
    <location>
        <begin position="372"/>
        <end position="390"/>
    </location>
</feature>
<evidence type="ECO:0000256" key="1">
    <source>
        <dbReference type="ARBA" id="ARBA00004429"/>
    </source>
</evidence>
<proteinExistence type="inferred from homology"/>
<feature type="transmembrane region" description="Helical" evidence="13">
    <location>
        <begin position="518"/>
        <end position="543"/>
    </location>
</feature>
<dbReference type="Proteomes" id="UP000076079">
    <property type="component" value="Chromosome"/>
</dbReference>
<dbReference type="KEGG" id="abac:LuPra_06324"/>
<dbReference type="GO" id="GO:0032977">
    <property type="term" value="F:membrane insertase activity"/>
    <property type="evidence" value="ECO:0007669"/>
    <property type="project" value="InterPro"/>
</dbReference>
<dbReference type="Gene3D" id="2.70.98.90">
    <property type="match status" value="1"/>
</dbReference>
<comment type="subunit">
    <text evidence="13">Interacts with the Sec translocase complex via SecD. Specifically interacts with transmembrane segments of nascent integral membrane proteins during membrane integration.</text>
</comment>
<evidence type="ECO:0000256" key="6">
    <source>
        <dbReference type="ARBA" id="ARBA00022692"/>
    </source>
</evidence>
<evidence type="ECO:0000256" key="9">
    <source>
        <dbReference type="ARBA" id="ARBA00023136"/>
    </source>
</evidence>
<feature type="transmembrane region" description="Helical" evidence="13">
    <location>
        <begin position="447"/>
        <end position="468"/>
    </location>
</feature>
<protein>
    <recommendedName>
        <fullName evidence="3 13">Membrane protein insertase YidC</fullName>
    </recommendedName>
    <alternativeName>
        <fullName evidence="12 13">Foldase YidC</fullName>
    </alternativeName>
    <alternativeName>
        <fullName evidence="11 13">Membrane integrase YidC</fullName>
    </alternativeName>
    <alternativeName>
        <fullName evidence="13">Membrane protein YidC</fullName>
    </alternativeName>
</protein>
<dbReference type="InterPro" id="IPR001708">
    <property type="entry name" value="YidC/ALB3/OXA1/COX18"/>
</dbReference>
<keyword evidence="9 13" id="KW-0472">Membrane</keyword>
<dbReference type="PANTHER" id="PTHR12428">
    <property type="entry name" value="OXA1"/>
    <property type="match status" value="1"/>
</dbReference>
<accession>A0A143PXU8</accession>
<feature type="domain" description="Membrane insertase YidC N-terminal" evidence="16">
    <location>
        <begin position="88"/>
        <end position="359"/>
    </location>
</feature>
<evidence type="ECO:0000256" key="14">
    <source>
        <dbReference type="SAM" id="MobiDB-lite"/>
    </source>
</evidence>
<evidence type="ECO:0000256" key="5">
    <source>
        <dbReference type="ARBA" id="ARBA00022475"/>
    </source>
</evidence>
<dbReference type="OrthoDB" id="9780552at2"/>
<dbReference type="AlphaFoldDB" id="A0A143PXU8"/>
<evidence type="ECO:0000256" key="4">
    <source>
        <dbReference type="ARBA" id="ARBA00022448"/>
    </source>
</evidence>
<keyword evidence="4 13" id="KW-0813">Transport</keyword>
<dbReference type="NCBIfam" id="TIGR03592">
    <property type="entry name" value="yidC_oxa1_cterm"/>
    <property type="match status" value="1"/>
</dbReference>
<feature type="domain" description="Membrane insertase YidC/Oxa/ALB C-terminal" evidence="15">
    <location>
        <begin position="372"/>
        <end position="557"/>
    </location>
</feature>
<feature type="transmembrane region" description="Helical" evidence="13">
    <location>
        <begin position="16"/>
        <end position="35"/>
    </location>
</feature>
<dbReference type="InterPro" id="IPR028055">
    <property type="entry name" value="YidC/Oxa/ALB_C"/>
</dbReference>
<dbReference type="STRING" id="1855912.LuPra_06324"/>
<gene>
    <name evidence="13 17" type="primary">yidC</name>
    <name evidence="17" type="ORF">LuPra_06324</name>
</gene>
<reference evidence="18" key="2">
    <citation type="submission" date="2016-04" db="EMBL/GenBank/DDBJ databases">
        <title>First Complete Genome Sequence of a Subdivision 6 Acidobacterium.</title>
        <authorList>
            <person name="Huang S."/>
            <person name="Vieira S."/>
            <person name="Bunk B."/>
            <person name="Riedel T."/>
            <person name="Sproeer C."/>
            <person name="Overmann J."/>
        </authorList>
    </citation>
    <scope>NUCLEOTIDE SEQUENCE [LARGE SCALE GENOMIC DNA]</scope>
    <source>
        <strain evidence="18">DSM 100886 HEG_-6_39</strain>
    </source>
</reference>
<evidence type="ECO:0000256" key="12">
    <source>
        <dbReference type="ARBA" id="ARBA00033342"/>
    </source>
</evidence>
<name>A0A143PXU8_LUTPR</name>
<evidence type="ECO:0000259" key="16">
    <source>
        <dbReference type="Pfam" id="PF14849"/>
    </source>
</evidence>
<feature type="transmembrane region" description="Helical" evidence="13">
    <location>
        <begin position="488"/>
        <end position="506"/>
    </location>
</feature>
<feature type="region of interest" description="Disordered" evidence="14">
    <location>
        <begin position="40"/>
        <end position="71"/>
    </location>
</feature>
<evidence type="ECO:0000256" key="8">
    <source>
        <dbReference type="ARBA" id="ARBA00022989"/>
    </source>
</evidence>
<dbReference type="HAMAP" id="MF_01810">
    <property type="entry name" value="YidC_type1"/>
    <property type="match status" value="1"/>
</dbReference>
<dbReference type="NCBIfam" id="TIGR03593">
    <property type="entry name" value="yidC_nterm"/>
    <property type="match status" value="1"/>
</dbReference>